<dbReference type="InterPro" id="IPR029058">
    <property type="entry name" value="AB_hydrolase_fold"/>
</dbReference>
<dbReference type="EMBL" id="ML994659">
    <property type="protein sequence ID" value="KAF2180283.1"/>
    <property type="molecule type" value="Genomic_DNA"/>
</dbReference>
<evidence type="ECO:0000256" key="2">
    <source>
        <dbReference type="ARBA" id="ARBA00022797"/>
    </source>
</evidence>
<keyword evidence="3 6" id="KW-0378">Hydrolase</keyword>
<evidence type="ECO:0000313" key="6">
    <source>
        <dbReference type="EMBL" id="KAF2180283.1"/>
    </source>
</evidence>
<feature type="domain" description="Epoxide hydrolase N-terminal" evidence="5">
    <location>
        <begin position="4"/>
        <end position="114"/>
    </location>
</feature>
<dbReference type="Gene3D" id="3.40.50.1820">
    <property type="entry name" value="alpha/beta hydrolase"/>
    <property type="match status" value="1"/>
</dbReference>
<dbReference type="GO" id="GO:0097176">
    <property type="term" value="P:epoxide metabolic process"/>
    <property type="evidence" value="ECO:0007669"/>
    <property type="project" value="TreeGrafter"/>
</dbReference>
<feature type="active site" description="Proton acceptor" evidence="4">
    <location>
        <position position="372"/>
    </location>
</feature>
<keyword evidence="2" id="KW-0058">Aromatic hydrocarbons catabolism</keyword>
<dbReference type="PRINTS" id="PR00412">
    <property type="entry name" value="EPOXHYDRLASE"/>
</dbReference>
<gene>
    <name evidence="6" type="ORF">K469DRAFT_730269</name>
</gene>
<dbReference type="PANTHER" id="PTHR21661">
    <property type="entry name" value="EPOXIDE HYDROLASE 1-RELATED"/>
    <property type="match status" value="1"/>
</dbReference>
<dbReference type="PIRSF" id="PIRSF001112">
    <property type="entry name" value="Epoxide_hydrolase"/>
    <property type="match status" value="1"/>
</dbReference>
<evidence type="ECO:0000259" key="5">
    <source>
        <dbReference type="Pfam" id="PF06441"/>
    </source>
</evidence>
<dbReference type="GO" id="GO:0004301">
    <property type="term" value="F:epoxide hydrolase activity"/>
    <property type="evidence" value="ECO:0007669"/>
    <property type="project" value="TreeGrafter"/>
</dbReference>
<dbReference type="AlphaFoldDB" id="A0A6A6DMR3"/>
<organism evidence="6 7">
    <name type="scientific">Zopfia rhizophila CBS 207.26</name>
    <dbReference type="NCBI Taxonomy" id="1314779"/>
    <lineage>
        <taxon>Eukaryota</taxon>
        <taxon>Fungi</taxon>
        <taxon>Dikarya</taxon>
        <taxon>Ascomycota</taxon>
        <taxon>Pezizomycotina</taxon>
        <taxon>Dothideomycetes</taxon>
        <taxon>Dothideomycetes incertae sedis</taxon>
        <taxon>Zopfiaceae</taxon>
        <taxon>Zopfia</taxon>
    </lineage>
</organism>
<evidence type="ECO:0000313" key="7">
    <source>
        <dbReference type="Proteomes" id="UP000800200"/>
    </source>
</evidence>
<dbReference type="Pfam" id="PF06441">
    <property type="entry name" value="EHN"/>
    <property type="match status" value="1"/>
</dbReference>
<dbReference type="InterPro" id="IPR016292">
    <property type="entry name" value="Epoxide_hydrolase"/>
</dbReference>
<dbReference type="SUPFAM" id="SSF53474">
    <property type="entry name" value="alpha/beta-Hydrolases"/>
    <property type="match status" value="1"/>
</dbReference>
<reference evidence="6" key="1">
    <citation type="journal article" date="2020" name="Stud. Mycol.">
        <title>101 Dothideomycetes genomes: a test case for predicting lifestyles and emergence of pathogens.</title>
        <authorList>
            <person name="Haridas S."/>
            <person name="Albert R."/>
            <person name="Binder M."/>
            <person name="Bloem J."/>
            <person name="Labutti K."/>
            <person name="Salamov A."/>
            <person name="Andreopoulos B."/>
            <person name="Baker S."/>
            <person name="Barry K."/>
            <person name="Bills G."/>
            <person name="Bluhm B."/>
            <person name="Cannon C."/>
            <person name="Castanera R."/>
            <person name="Culley D."/>
            <person name="Daum C."/>
            <person name="Ezra D."/>
            <person name="Gonzalez J."/>
            <person name="Henrissat B."/>
            <person name="Kuo A."/>
            <person name="Liang C."/>
            <person name="Lipzen A."/>
            <person name="Lutzoni F."/>
            <person name="Magnuson J."/>
            <person name="Mondo S."/>
            <person name="Nolan M."/>
            <person name="Ohm R."/>
            <person name="Pangilinan J."/>
            <person name="Park H.-J."/>
            <person name="Ramirez L."/>
            <person name="Alfaro M."/>
            <person name="Sun H."/>
            <person name="Tritt A."/>
            <person name="Yoshinaga Y."/>
            <person name="Zwiers L.-H."/>
            <person name="Turgeon B."/>
            <person name="Goodwin S."/>
            <person name="Spatafora J."/>
            <person name="Crous P."/>
            <person name="Grigoriev I."/>
        </authorList>
    </citation>
    <scope>NUCLEOTIDE SEQUENCE</scope>
    <source>
        <strain evidence="6">CBS 207.26</strain>
    </source>
</reference>
<dbReference type="InterPro" id="IPR000639">
    <property type="entry name" value="Epox_hydrolase-like"/>
</dbReference>
<keyword evidence="7" id="KW-1185">Reference proteome</keyword>
<accession>A0A6A6DMR3</accession>
<evidence type="ECO:0000256" key="4">
    <source>
        <dbReference type="PIRSR" id="PIRSR001112-1"/>
    </source>
</evidence>
<protein>
    <submittedName>
        <fullName evidence="6">Alpha/beta-hydrolase</fullName>
    </submittedName>
</protein>
<name>A0A6A6DMR3_9PEZI</name>
<dbReference type="InterPro" id="IPR010497">
    <property type="entry name" value="Epoxide_hydro_N"/>
</dbReference>
<feature type="active site" description="Proton donor" evidence="4">
    <location>
        <position position="312"/>
    </location>
</feature>
<evidence type="ECO:0000256" key="1">
    <source>
        <dbReference type="ARBA" id="ARBA00010088"/>
    </source>
</evidence>
<dbReference type="PANTHER" id="PTHR21661:SF35">
    <property type="entry name" value="EPOXIDE HYDROLASE"/>
    <property type="match status" value="1"/>
</dbReference>
<dbReference type="Proteomes" id="UP000800200">
    <property type="component" value="Unassembled WGS sequence"/>
</dbReference>
<dbReference type="OrthoDB" id="7130006at2759"/>
<comment type="similarity">
    <text evidence="1">Belongs to the peptidase S33 family.</text>
</comment>
<feature type="active site" description="Nucleophile" evidence="4">
    <location>
        <position position="179"/>
    </location>
</feature>
<proteinExistence type="inferred from homology"/>
<evidence type="ECO:0000256" key="3">
    <source>
        <dbReference type="ARBA" id="ARBA00022801"/>
    </source>
</evidence>
<sequence length="408" mass="47008">MASIEPYTIRVPDFELEKLREKLSHSTFPDELDGAGRDLGAPLSDIKRLVEHWRTTFDWRSHEKKLNRLAHYMVGIEVEGFGTLKIHFIHQKSDVKQAIPLLFCHGWPGSFIEVTKILDQLTVGGGTSPAFHVVAISLPNFAFSKGPKKTGFSLAQYAETCHKLMLRLGYDEYVTQGVDWGFYVTRLIGFKYPNHCRGSHYNADSGTPPSWVRQPWQAIKHFLTPYTEREKQGMERSEWFMKEGIGYAIQHETKPQTIGYALADSPVALLAWVYEKLYDWTDNYPWTDDEVLTWISIYWFSTSGPAASVRIYYEMAHEKDRKMWSDIRQGGYMKHVKIGMSHFPRDIRVLPNAWTRNLGNVVYESFRESGGHFAAWEQPEMVVEDLQKMFGRDGPAYALIKGSEGYTQ</sequence>